<dbReference type="GO" id="GO:0000287">
    <property type="term" value="F:magnesium ion binding"/>
    <property type="evidence" value="ECO:0007669"/>
    <property type="project" value="UniProtKB-UniRule"/>
</dbReference>
<dbReference type="InterPro" id="IPR043129">
    <property type="entry name" value="ATPase_NBD"/>
</dbReference>
<dbReference type="EMBL" id="JOPA01000021">
    <property type="protein sequence ID" value="OUI93517.1"/>
    <property type="molecule type" value="Genomic_DNA"/>
</dbReference>
<dbReference type="SUPFAM" id="SSF53067">
    <property type="entry name" value="Actin-like ATPase domain"/>
    <property type="match status" value="2"/>
</dbReference>
<evidence type="ECO:0000256" key="9">
    <source>
        <dbReference type="HAMAP-Rule" id="MF_00020"/>
    </source>
</evidence>
<dbReference type="Proteomes" id="UP000194641">
    <property type="component" value="Unassembled WGS sequence"/>
</dbReference>
<feature type="site" description="Transition state stabilizer" evidence="9">
    <location>
        <position position="185"/>
    </location>
</feature>
<dbReference type="Pfam" id="PF00871">
    <property type="entry name" value="Acetate_kinase"/>
    <property type="match status" value="1"/>
</dbReference>
<comment type="function">
    <text evidence="9">Catalyzes the formation of acetyl phosphate from acetate and ATP. Can also catalyze the reverse reaction.</text>
</comment>
<name>A0A252ATW1_9PROT</name>
<dbReference type="PANTHER" id="PTHR21060">
    <property type="entry name" value="ACETATE KINASE"/>
    <property type="match status" value="1"/>
</dbReference>
<dbReference type="AlphaFoldDB" id="A0A252ATW1"/>
<evidence type="ECO:0000256" key="8">
    <source>
        <dbReference type="ARBA" id="ARBA00022842"/>
    </source>
</evidence>
<keyword evidence="7 9" id="KW-0067">ATP-binding</keyword>
<evidence type="ECO:0000256" key="5">
    <source>
        <dbReference type="ARBA" id="ARBA00022741"/>
    </source>
</evidence>
<evidence type="ECO:0000313" key="11">
    <source>
        <dbReference type="EMBL" id="OUI93517.1"/>
    </source>
</evidence>
<evidence type="ECO:0000313" key="12">
    <source>
        <dbReference type="Proteomes" id="UP000194641"/>
    </source>
</evidence>
<feature type="binding site" evidence="9">
    <location>
        <position position="9"/>
    </location>
    <ligand>
        <name>Mg(2+)</name>
        <dbReference type="ChEBI" id="CHEBI:18420"/>
    </ligand>
</feature>
<reference evidence="12" key="1">
    <citation type="submission" date="2014-06" db="EMBL/GenBank/DDBJ databases">
        <authorList>
            <person name="Winans N.J."/>
            <person name="Newell P.D."/>
            <person name="Douglas A.E."/>
        </authorList>
    </citation>
    <scope>NUCLEOTIDE SEQUENCE [LARGE SCALE GENOMIC DNA]</scope>
</reference>
<dbReference type="InterPro" id="IPR004372">
    <property type="entry name" value="Ac/propionate_kinase"/>
</dbReference>
<dbReference type="GO" id="GO:0005524">
    <property type="term" value="F:ATP binding"/>
    <property type="evidence" value="ECO:0007669"/>
    <property type="project" value="UniProtKB-KW"/>
</dbReference>
<comment type="cofactor">
    <cofactor evidence="9">
        <name>Mg(2+)</name>
        <dbReference type="ChEBI" id="CHEBI:18420"/>
    </cofactor>
    <cofactor evidence="9">
        <name>Mn(2+)</name>
        <dbReference type="ChEBI" id="CHEBI:29035"/>
    </cofactor>
    <text evidence="9">Mg(2+). Can also accept Mn(2+).</text>
</comment>
<accession>A0A252ATW1</accession>
<comment type="catalytic activity">
    <reaction evidence="9">
        <text>acetate + ATP = acetyl phosphate + ADP</text>
        <dbReference type="Rhea" id="RHEA:11352"/>
        <dbReference type="ChEBI" id="CHEBI:22191"/>
        <dbReference type="ChEBI" id="CHEBI:30089"/>
        <dbReference type="ChEBI" id="CHEBI:30616"/>
        <dbReference type="ChEBI" id="CHEBI:456216"/>
        <dbReference type="EC" id="2.7.2.1"/>
    </reaction>
</comment>
<gene>
    <name evidence="9" type="primary">ackA</name>
    <name evidence="11" type="ORF">HK17_08320</name>
</gene>
<evidence type="ECO:0000256" key="7">
    <source>
        <dbReference type="ARBA" id="ARBA00022840"/>
    </source>
</evidence>
<keyword evidence="3 9" id="KW-0808">Transferase</keyword>
<dbReference type="GO" id="GO:0006083">
    <property type="term" value="P:acetate metabolic process"/>
    <property type="evidence" value="ECO:0007669"/>
    <property type="project" value="TreeGrafter"/>
</dbReference>
<evidence type="ECO:0000256" key="1">
    <source>
        <dbReference type="ARBA" id="ARBA00008748"/>
    </source>
</evidence>
<protein>
    <recommendedName>
        <fullName evidence="9">Acetate kinase</fullName>
        <ecNumber evidence="9">2.7.2.1</ecNumber>
    </recommendedName>
    <alternativeName>
        <fullName evidence="9">Acetokinase</fullName>
    </alternativeName>
</protein>
<dbReference type="PANTHER" id="PTHR21060:SF21">
    <property type="entry name" value="ACETATE KINASE"/>
    <property type="match status" value="1"/>
</dbReference>
<feature type="binding site" evidence="9">
    <location>
        <position position="16"/>
    </location>
    <ligand>
        <name>ATP</name>
        <dbReference type="ChEBI" id="CHEBI:30616"/>
    </ligand>
</feature>
<evidence type="ECO:0000256" key="10">
    <source>
        <dbReference type="RuleBase" id="RU003835"/>
    </source>
</evidence>
<keyword evidence="4 9" id="KW-0479">Metal-binding</keyword>
<keyword evidence="6 9" id="KW-0418">Kinase</keyword>
<feature type="active site" description="Proton donor/acceptor" evidence="9">
    <location>
        <position position="154"/>
    </location>
</feature>
<proteinExistence type="inferred from homology"/>
<feature type="binding site" evidence="9">
    <location>
        <begin position="287"/>
        <end position="289"/>
    </location>
    <ligand>
        <name>ATP</name>
        <dbReference type="ChEBI" id="CHEBI:30616"/>
    </ligand>
</feature>
<comment type="pathway">
    <text evidence="9">Metabolic intermediate biosynthesis; acetyl-CoA biosynthesis; acetyl-CoA from acetate: step 1/2.</text>
</comment>
<feature type="binding site" evidence="9">
    <location>
        <begin position="338"/>
        <end position="342"/>
    </location>
    <ligand>
        <name>ATP</name>
        <dbReference type="ChEBI" id="CHEBI:30616"/>
    </ligand>
</feature>
<feature type="site" description="Transition state stabilizer" evidence="9">
    <location>
        <position position="245"/>
    </location>
</feature>
<feature type="binding site" evidence="9">
    <location>
        <position position="389"/>
    </location>
    <ligand>
        <name>Mg(2+)</name>
        <dbReference type="ChEBI" id="CHEBI:18420"/>
    </ligand>
</feature>
<comment type="subcellular location">
    <subcellularLocation>
        <location evidence="9">Cytoplasm</location>
    </subcellularLocation>
</comment>
<dbReference type="PROSITE" id="PS01076">
    <property type="entry name" value="ACETATE_KINASE_2"/>
    <property type="match status" value="1"/>
</dbReference>
<dbReference type="RefSeq" id="WP_086659527.1">
    <property type="nucleotide sequence ID" value="NZ_JBJJWX010000002.1"/>
</dbReference>
<dbReference type="PRINTS" id="PR00471">
    <property type="entry name" value="ACETATEKNASE"/>
</dbReference>
<comment type="subunit">
    <text evidence="9">Homodimer.</text>
</comment>
<feature type="binding site" evidence="9">
    <location>
        <position position="97"/>
    </location>
    <ligand>
        <name>substrate</name>
    </ligand>
</feature>
<comment type="caution">
    <text evidence="11">The sequence shown here is derived from an EMBL/GenBank/DDBJ whole genome shotgun (WGS) entry which is preliminary data.</text>
</comment>
<dbReference type="PIRSF" id="PIRSF000722">
    <property type="entry name" value="Acetate_prop_kin"/>
    <property type="match status" value="1"/>
</dbReference>
<dbReference type="InterPro" id="IPR023865">
    <property type="entry name" value="Aliphatic_acid_kinase_CS"/>
</dbReference>
<dbReference type="GO" id="GO:0008776">
    <property type="term" value="F:acetate kinase activity"/>
    <property type="evidence" value="ECO:0007669"/>
    <property type="project" value="UniProtKB-UniRule"/>
</dbReference>
<feature type="binding site" evidence="9">
    <location>
        <begin position="212"/>
        <end position="216"/>
    </location>
    <ligand>
        <name>ATP</name>
        <dbReference type="ChEBI" id="CHEBI:30616"/>
    </ligand>
</feature>
<dbReference type="GO" id="GO:0005829">
    <property type="term" value="C:cytosol"/>
    <property type="evidence" value="ECO:0007669"/>
    <property type="project" value="TreeGrafter"/>
</dbReference>
<dbReference type="InterPro" id="IPR000890">
    <property type="entry name" value="Aliphatic_acid_kin_short-chain"/>
</dbReference>
<dbReference type="NCBIfam" id="TIGR00016">
    <property type="entry name" value="ackA"/>
    <property type="match status" value="1"/>
</dbReference>
<comment type="similarity">
    <text evidence="1 9 10">Belongs to the acetokinase family.</text>
</comment>
<sequence length="408" mass="43619">MSDVILAFNCGSSSLKFTLFQLDATDGAPSVLAHGAVETTPDTPRFHATDSNGTVLADQTWTHPDTPTASAPFSLGPLFEWIESHLAGGKIIAVGHRVVHGGPHFIAPVLITPDILAELEKLTPFAPLHQPVTLAPIKVIAAERPSLPQIACFDTGFHHTMPAIAHLLPIPRHYEDVGVRRYGFHGLSYAYIASRLPEMDPKLAQGRVIVAHLGSGASLCALKNGKSVETTMGFSALDGLMMGIRCGAIDPGVLLYMMQEEGAGWHTIVDTLYHHSGLLGVSGVAADMRSLREHVAEQTSQAANAREALDLFAYRVVREIGALTALLGGLDGLIFTAGIGEHDAALRSEVCSALRWLGIRLDTNANQQHAPVISTSDSAIIVRVEPTNEELMICLNVLQTAPNLTQQP</sequence>
<evidence type="ECO:0000256" key="3">
    <source>
        <dbReference type="ARBA" id="ARBA00022679"/>
    </source>
</evidence>
<evidence type="ECO:0000256" key="2">
    <source>
        <dbReference type="ARBA" id="ARBA00022490"/>
    </source>
</evidence>
<keyword evidence="5 9" id="KW-0547">Nucleotide-binding</keyword>
<organism evidence="11 12">
    <name type="scientific">Acetobacter indonesiensis</name>
    <dbReference type="NCBI Taxonomy" id="104101"/>
    <lineage>
        <taxon>Bacteria</taxon>
        <taxon>Pseudomonadati</taxon>
        <taxon>Pseudomonadota</taxon>
        <taxon>Alphaproteobacteria</taxon>
        <taxon>Acetobacterales</taxon>
        <taxon>Acetobacteraceae</taxon>
        <taxon>Acetobacter</taxon>
    </lineage>
</organism>
<dbReference type="UniPathway" id="UPA00340">
    <property type="reaction ID" value="UER00458"/>
</dbReference>
<dbReference type="HAMAP" id="MF_00020">
    <property type="entry name" value="Acetate_kinase"/>
    <property type="match status" value="1"/>
</dbReference>
<dbReference type="EC" id="2.7.2.1" evidence="9"/>
<keyword evidence="2 9" id="KW-0963">Cytoplasm</keyword>
<keyword evidence="8 9" id="KW-0460">Magnesium</keyword>
<evidence type="ECO:0000256" key="6">
    <source>
        <dbReference type="ARBA" id="ARBA00022777"/>
    </source>
</evidence>
<evidence type="ECO:0000256" key="4">
    <source>
        <dbReference type="ARBA" id="ARBA00022723"/>
    </source>
</evidence>
<dbReference type="GO" id="GO:0006085">
    <property type="term" value="P:acetyl-CoA biosynthetic process"/>
    <property type="evidence" value="ECO:0007669"/>
    <property type="project" value="UniProtKB-UniRule"/>
</dbReference>
<dbReference type="Gene3D" id="3.30.420.40">
    <property type="match status" value="2"/>
</dbReference>